<keyword evidence="1" id="KW-0067">ATP-binding</keyword>
<dbReference type="GO" id="GO:0046872">
    <property type="term" value="F:metal ion binding"/>
    <property type="evidence" value="ECO:0007669"/>
    <property type="project" value="InterPro"/>
</dbReference>
<dbReference type="SUPFAM" id="SSF56059">
    <property type="entry name" value="Glutathione synthetase ATP-binding domain-like"/>
    <property type="match status" value="1"/>
</dbReference>
<dbReference type="Gene3D" id="3.30.470.20">
    <property type="entry name" value="ATP-grasp fold, B domain"/>
    <property type="match status" value="1"/>
</dbReference>
<reference evidence="4" key="1">
    <citation type="submission" date="2017-09" db="EMBL/GenBank/DDBJ databases">
        <title>Depth-based differentiation of microbial function through sediment-hosted aquifers and enrichment of novel symbionts in the deep terrestrial subsurface.</title>
        <authorList>
            <person name="Probst A.J."/>
            <person name="Ladd B."/>
            <person name="Jarett J.K."/>
            <person name="Geller-Mcgrath D.E."/>
            <person name="Sieber C.M.K."/>
            <person name="Emerson J.B."/>
            <person name="Anantharaman K."/>
            <person name="Thomas B.C."/>
            <person name="Malmstrom R."/>
            <person name="Stieglmeier M."/>
            <person name="Klingl A."/>
            <person name="Woyke T."/>
            <person name="Ryan C.M."/>
            <person name="Banfield J.F."/>
        </authorList>
    </citation>
    <scope>NUCLEOTIDE SEQUENCE [LARGE SCALE GENOMIC DNA]</scope>
</reference>
<dbReference type="AlphaFoldDB" id="A0A2M7ARG8"/>
<sequence>MNLEKTLSELPVDFFFLVVDKYLNINLPRLSNFYPIFNPQLSVKNSGYLLSQPETLDFIRKTTTKSGHRAAIIPFKPLPKIDLMCKKNNWIRVSNLSSLNRLFEDKIKFSPLVAKHSIPLVPFIIGQLEPKLLSVASKKFSLPFVIQTHHGWAGNSTHLIKDLKTIFNIIPRHTPVKISPNLKGYTLLNNCCLTTRGLLQSPPALQYTGIPSLTDNPFSTVGRQWPSLASPKIISKVKKITSDFAKILKSYNYRGFFGLDFLVSSNKAYLLECNPRLTASFAFYTDIETKNNLNPLFFYHLLEFCAPDKINDLTDEDRFSNPHLIGSEITQKNHLCVTTKKYHDFKIFCHQLSSLSINSSIFKHLHNEQD</sequence>
<protein>
    <recommendedName>
        <fullName evidence="2">ATP-grasp domain-containing protein</fullName>
    </recommendedName>
</protein>
<dbReference type="GO" id="GO:0005524">
    <property type="term" value="F:ATP binding"/>
    <property type="evidence" value="ECO:0007669"/>
    <property type="project" value="UniProtKB-UniRule"/>
</dbReference>
<dbReference type="InterPro" id="IPR011761">
    <property type="entry name" value="ATP-grasp"/>
</dbReference>
<evidence type="ECO:0000313" key="4">
    <source>
        <dbReference type="Proteomes" id="UP000231407"/>
    </source>
</evidence>
<name>A0A2M7ARG8_9BACT</name>
<evidence type="ECO:0000256" key="1">
    <source>
        <dbReference type="PROSITE-ProRule" id="PRU00409"/>
    </source>
</evidence>
<gene>
    <name evidence="3" type="ORF">COS78_03720</name>
</gene>
<evidence type="ECO:0000313" key="3">
    <source>
        <dbReference type="EMBL" id="PIU73153.1"/>
    </source>
</evidence>
<accession>A0A2M7ARG8</accession>
<dbReference type="EMBL" id="PEWA01000052">
    <property type="protein sequence ID" value="PIU73153.1"/>
    <property type="molecule type" value="Genomic_DNA"/>
</dbReference>
<dbReference type="PROSITE" id="PS50975">
    <property type="entry name" value="ATP_GRASP"/>
    <property type="match status" value="1"/>
</dbReference>
<dbReference type="InterPro" id="IPR005479">
    <property type="entry name" value="CPAse_ATP-bd"/>
</dbReference>
<dbReference type="InterPro" id="IPR003806">
    <property type="entry name" value="ATP-grasp_PylC-type"/>
</dbReference>
<proteinExistence type="predicted"/>
<evidence type="ECO:0000259" key="2">
    <source>
        <dbReference type="PROSITE" id="PS50975"/>
    </source>
</evidence>
<dbReference type="Proteomes" id="UP000231407">
    <property type="component" value="Unassembled WGS sequence"/>
</dbReference>
<dbReference type="Pfam" id="PF02655">
    <property type="entry name" value="ATP-grasp_3"/>
    <property type="match status" value="1"/>
</dbReference>
<comment type="caution">
    <text evidence="3">The sequence shown here is derived from an EMBL/GenBank/DDBJ whole genome shotgun (WGS) entry which is preliminary data.</text>
</comment>
<dbReference type="PROSITE" id="PS00867">
    <property type="entry name" value="CPSASE_2"/>
    <property type="match status" value="1"/>
</dbReference>
<feature type="domain" description="ATP-grasp" evidence="2">
    <location>
        <begin position="110"/>
        <end position="302"/>
    </location>
</feature>
<keyword evidence="1" id="KW-0547">Nucleotide-binding</keyword>
<organism evidence="3 4">
    <name type="scientific">Candidatus Shapirobacteria bacterium CG06_land_8_20_14_3_00_40_12</name>
    <dbReference type="NCBI Taxonomy" id="1974881"/>
    <lineage>
        <taxon>Bacteria</taxon>
        <taxon>Candidatus Shapironibacteriota</taxon>
    </lineage>
</organism>